<accession>A0A4Y4DPT7</accession>
<keyword evidence="3" id="KW-1185">Reference proteome</keyword>
<proteinExistence type="predicted"/>
<feature type="transmembrane region" description="Helical" evidence="1">
    <location>
        <begin position="52"/>
        <end position="74"/>
    </location>
</feature>
<organism evidence="2 3">
    <name type="scientific">Glutamicibacter uratoxydans</name>
    <name type="common">Arthrobacter uratoxydans</name>
    <dbReference type="NCBI Taxonomy" id="43667"/>
    <lineage>
        <taxon>Bacteria</taxon>
        <taxon>Bacillati</taxon>
        <taxon>Actinomycetota</taxon>
        <taxon>Actinomycetes</taxon>
        <taxon>Micrococcales</taxon>
        <taxon>Micrococcaceae</taxon>
        <taxon>Glutamicibacter</taxon>
    </lineage>
</organism>
<feature type="transmembrane region" description="Helical" evidence="1">
    <location>
        <begin position="155"/>
        <end position="174"/>
    </location>
</feature>
<keyword evidence="1" id="KW-0812">Transmembrane</keyword>
<dbReference type="InterPro" id="IPR049713">
    <property type="entry name" value="Pr6Pr-like"/>
</dbReference>
<evidence type="ECO:0000256" key="1">
    <source>
        <dbReference type="SAM" id="Phobius"/>
    </source>
</evidence>
<dbReference type="AlphaFoldDB" id="A0A4Y4DPT7"/>
<feature type="transmembrane region" description="Helical" evidence="1">
    <location>
        <begin position="86"/>
        <end position="107"/>
    </location>
</feature>
<dbReference type="EMBL" id="BJNY01000019">
    <property type="protein sequence ID" value="GED07352.1"/>
    <property type="molecule type" value="Genomic_DNA"/>
</dbReference>
<evidence type="ECO:0000313" key="3">
    <source>
        <dbReference type="Proteomes" id="UP000316612"/>
    </source>
</evidence>
<dbReference type="Proteomes" id="UP000316612">
    <property type="component" value="Unassembled WGS sequence"/>
</dbReference>
<comment type="caution">
    <text evidence="2">The sequence shown here is derived from an EMBL/GenBank/DDBJ whole genome shotgun (WGS) entry which is preliminary data.</text>
</comment>
<evidence type="ECO:0000313" key="2">
    <source>
        <dbReference type="EMBL" id="GED07352.1"/>
    </source>
</evidence>
<gene>
    <name evidence="2" type="ORF">AUR04nite_28840</name>
</gene>
<protein>
    <recommendedName>
        <fullName evidence="4">Pr6Pr family membrane protein</fullName>
    </recommendedName>
</protein>
<sequence>MTEVHGRTWHAWLAARGSAAVLIIAAIIAQAQMTISVTLDLHRDLATTMVNFFSYFTILSNLFCAVTLFIAAAWMMRSSRPVQEPLWLALLLACASTYMIVTGVVYNLLLRNIALDQGTTVPWSNEILHLLGPAYMLIDSLFARSTRPLPWKHATVALIFPVLWLAYTFIRGPFTTAPATGLPWWYPYPFLNPHIQGGWGPVLGYVAGIAAAIVIVAFLVVAMGRRPRGAKSQAPAKQMH</sequence>
<reference evidence="2 3" key="1">
    <citation type="submission" date="2019-06" db="EMBL/GenBank/DDBJ databases">
        <title>Whole genome shotgun sequence of Glutamicibacter uratoxydans NBRC 15515.</title>
        <authorList>
            <person name="Hosoyama A."/>
            <person name="Uohara A."/>
            <person name="Ohji S."/>
            <person name="Ichikawa N."/>
        </authorList>
    </citation>
    <scope>NUCLEOTIDE SEQUENCE [LARGE SCALE GENOMIC DNA]</scope>
    <source>
        <strain evidence="2 3">NBRC 15515</strain>
    </source>
</reference>
<dbReference type="OrthoDB" id="9809977at2"/>
<name>A0A4Y4DPT7_GLUUR</name>
<keyword evidence="1" id="KW-0472">Membrane</keyword>
<dbReference type="NCBIfam" id="NF038065">
    <property type="entry name" value="Pr6Pr"/>
    <property type="match status" value="1"/>
</dbReference>
<evidence type="ECO:0008006" key="4">
    <source>
        <dbReference type="Google" id="ProtNLM"/>
    </source>
</evidence>
<feature type="transmembrane region" description="Helical" evidence="1">
    <location>
        <begin position="12"/>
        <end position="32"/>
    </location>
</feature>
<keyword evidence="1" id="KW-1133">Transmembrane helix</keyword>
<dbReference type="RefSeq" id="WP_141366391.1">
    <property type="nucleotide sequence ID" value="NZ_BAAAJL010000005.1"/>
</dbReference>
<feature type="transmembrane region" description="Helical" evidence="1">
    <location>
        <begin position="202"/>
        <end position="223"/>
    </location>
</feature>